<dbReference type="Pfam" id="PF01547">
    <property type="entry name" value="SBP_bac_1"/>
    <property type="match status" value="1"/>
</dbReference>
<dbReference type="PANTHER" id="PTHR43649">
    <property type="entry name" value="ARABINOSE-BINDING PROTEIN-RELATED"/>
    <property type="match status" value="1"/>
</dbReference>
<evidence type="ECO:0000256" key="1">
    <source>
        <dbReference type="ARBA" id="ARBA00004418"/>
    </source>
</evidence>
<dbReference type="InterPro" id="IPR006059">
    <property type="entry name" value="SBP"/>
</dbReference>
<organism evidence="9 10">
    <name type="scientific">Candidatus Aphodenecus pullistercoris</name>
    <dbReference type="NCBI Taxonomy" id="2840669"/>
    <lineage>
        <taxon>Bacteria</taxon>
        <taxon>Pseudomonadati</taxon>
        <taxon>Spirochaetota</taxon>
        <taxon>Spirochaetia</taxon>
        <taxon>Spirochaetales</taxon>
        <taxon>Candidatus Aphodenecus</taxon>
    </lineage>
</organism>
<keyword evidence="4 8" id="KW-0732">Signal</keyword>
<keyword evidence="5" id="KW-0472">Membrane</keyword>
<comment type="caution">
    <text evidence="9">The sequence shown here is derived from an EMBL/GenBank/DDBJ whole genome shotgun (WGS) entry which is preliminary data.</text>
</comment>
<evidence type="ECO:0000256" key="4">
    <source>
        <dbReference type="ARBA" id="ARBA00022729"/>
    </source>
</evidence>
<proteinExistence type="inferred from homology"/>
<evidence type="ECO:0000256" key="6">
    <source>
        <dbReference type="ARBA" id="ARBA00023139"/>
    </source>
</evidence>
<dbReference type="SUPFAM" id="SSF53850">
    <property type="entry name" value="Periplasmic binding protein-like II"/>
    <property type="match status" value="1"/>
</dbReference>
<evidence type="ECO:0000256" key="8">
    <source>
        <dbReference type="SAM" id="SignalP"/>
    </source>
</evidence>
<dbReference type="Gene3D" id="3.40.190.10">
    <property type="entry name" value="Periplasmic binding protein-like II"/>
    <property type="match status" value="2"/>
</dbReference>
<evidence type="ECO:0000313" key="9">
    <source>
        <dbReference type="EMBL" id="MBO8443318.1"/>
    </source>
</evidence>
<evidence type="ECO:0000256" key="3">
    <source>
        <dbReference type="ARBA" id="ARBA00022475"/>
    </source>
</evidence>
<feature type="signal peptide" evidence="8">
    <location>
        <begin position="1"/>
        <end position="20"/>
    </location>
</feature>
<protein>
    <submittedName>
        <fullName evidence="9">Extracellular solute-binding protein</fullName>
    </submittedName>
</protein>
<dbReference type="EMBL" id="JADIMU010000040">
    <property type="protein sequence ID" value="MBO8443318.1"/>
    <property type="molecule type" value="Genomic_DNA"/>
</dbReference>
<reference evidence="9" key="2">
    <citation type="journal article" date="2021" name="PeerJ">
        <title>Extensive microbial diversity within the chicken gut microbiome revealed by metagenomics and culture.</title>
        <authorList>
            <person name="Gilroy R."/>
            <person name="Ravi A."/>
            <person name="Getino M."/>
            <person name="Pursley I."/>
            <person name="Horton D.L."/>
            <person name="Alikhan N.F."/>
            <person name="Baker D."/>
            <person name="Gharbi K."/>
            <person name="Hall N."/>
            <person name="Watson M."/>
            <person name="Adriaenssens E.M."/>
            <person name="Foster-Nyarko E."/>
            <person name="Jarju S."/>
            <person name="Secka A."/>
            <person name="Antonio M."/>
            <person name="Oren A."/>
            <person name="Chaudhuri R.R."/>
            <person name="La Ragione R."/>
            <person name="Hildebrand F."/>
            <person name="Pallen M.J."/>
        </authorList>
    </citation>
    <scope>NUCLEOTIDE SEQUENCE</scope>
    <source>
        <strain evidence="9">11167</strain>
    </source>
</reference>
<keyword evidence="3" id="KW-1003">Cell membrane</keyword>
<evidence type="ECO:0000256" key="2">
    <source>
        <dbReference type="ARBA" id="ARBA00008520"/>
    </source>
</evidence>
<name>A0A9D9EAX1_9SPIR</name>
<accession>A0A9D9EAX1</accession>
<evidence type="ECO:0000256" key="7">
    <source>
        <dbReference type="ARBA" id="ARBA00023288"/>
    </source>
</evidence>
<sequence>MKKSIVLLLCLLAFALPLMAGGSQETTAAAAGEARPTLNEDGSFHLPIVDEPTTFSIFLNFNNMPFDSSWPVWQELAERTNISFQSVISQSNSNEDEAFNLMLSSGNLADVIGYVNAADLESLGRDGGLIPLNDLIDQYAPNIKAFMEENPAFAQYATSTDGNIYFIPKNQMLRTAEFWFIRQDWLDKLGLEVPTTVDELYDVLTAFRNEDPNGNGLKDEIPLFDRAGWKMPDEYLYLWDTSIEFYVRDGKVVYEPLEENFKTGVTNLVKWYREGLIDPEIFTRGAKSRDTLLASNVGGMTHDWISTVDYNSKLAQDVPGLKIVGIAPPADQNGVVKERTMSYPIVGWGISSQCEDPVSVIKFMDYIFTEEGTTLVNWGIEGVSYYVDENGEKQFTDEALNSDQTTVGFLRSLGALYRIGMNDTGENQLYATNDEGRATIELYNSHPEWYDESQPPYADGELDLKYLPEDETRYERIMGQIKPYVEEKLQSWILGTSDFEADYDSFISELHKRGIDEAIEINQRAYDFYVASGQVD</sequence>
<dbReference type="AlphaFoldDB" id="A0A9D9EAX1"/>
<feature type="chain" id="PRO_5039042650" evidence="8">
    <location>
        <begin position="21"/>
        <end position="536"/>
    </location>
</feature>
<evidence type="ECO:0000313" key="10">
    <source>
        <dbReference type="Proteomes" id="UP000823633"/>
    </source>
</evidence>
<dbReference type="Proteomes" id="UP000823633">
    <property type="component" value="Unassembled WGS sequence"/>
</dbReference>
<comment type="subcellular location">
    <subcellularLocation>
        <location evidence="1">Periplasm</location>
    </subcellularLocation>
</comment>
<dbReference type="PANTHER" id="PTHR43649:SF33">
    <property type="entry name" value="POLYGALACTURONAN_RHAMNOGALACTURONAN-BINDING PROTEIN YTCQ"/>
    <property type="match status" value="1"/>
</dbReference>
<keyword evidence="7" id="KW-0449">Lipoprotein</keyword>
<keyword evidence="6" id="KW-0564">Palmitate</keyword>
<reference evidence="9" key="1">
    <citation type="submission" date="2020-10" db="EMBL/GenBank/DDBJ databases">
        <authorList>
            <person name="Gilroy R."/>
        </authorList>
    </citation>
    <scope>NUCLEOTIDE SEQUENCE</scope>
    <source>
        <strain evidence="9">11167</strain>
    </source>
</reference>
<dbReference type="GO" id="GO:0042597">
    <property type="term" value="C:periplasmic space"/>
    <property type="evidence" value="ECO:0007669"/>
    <property type="project" value="UniProtKB-SubCell"/>
</dbReference>
<evidence type="ECO:0000256" key="5">
    <source>
        <dbReference type="ARBA" id="ARBA00023136"/>
    </source>
</evidence>
<dbReference type="InterPro" id="IPR050490">
    <property type="entry name" value="Bact_solute-bd_prot1"/>
</dbReference>
<comment type="similarity">
    <text evidence="2">Belongs to the bacterial solute-binding protein 1 family.</text>
</comment>
<gene>
    <name evidence="9" type="ORF">IAC42_06115</name>
</gene>